<dbReference type="Proteomes" id="UP001314205">
    <property type="component" value="Unassembled WGS sequence"/>
</dbReference>
<protein>
    <recommendedName>
        <fullName evidence="3">CUB domain-containing protein</fullName>
    </recommendedName>
</protein>
<dbReference type="InterPro" id="IPR000859">
    <property type="entry name" value="CUB_dom"/>
</dbReference>
<dbReference type="InterPro" id="IPR053207">
    <property type="entry name" value="Non-NMDA_GluR_Accessory"/>
</dbReference>
<dbReference type="GO" id="GO:0005886">
    <property type="term" value="C:plasma membrane"/>
    <property type="evidence" value="ECO:0007669"/>
    <property type="project" value="TreeGrafter"/>
</dbReference>
<organism evidence="4 5">
    <name type="scientific">Parnassius mnemosyne</name>
    <name type="common">clouded apollo</name>
    <dbReference type="NCBI Taxonomy" id="213953"/>
    <lineage>
        <taxon>Eukaryota</taxon>
        <taxon>Metazoa</taxon>
        <taxon>Ecdysozoa</taxon>
        <taxon>Arthropoda</taxon>
        <taxon>Hexapoda</taxon>
        <taxon>Insecta</taxon>
        <taxon>Pterygota</taxon>
        <taxon>Neoptera</taxon>
        <taxon>Endopterygota</taxon>
        <taxon>Lepidoptera</taxon>
        <taxon>Glossata</taxon>
        <taxon>Ditrysia</taxon>
        <taxon>Papilionoidea</taxon>
        <taxon>Papilionidae</taxon>
        <taxon>Parnassiinae</taxon>
        <taxon>Parnassini</taxon>
        <taxon>Parnassius</taxon>
        <taxon>Driopa</taxon>
    </lineage>
</organism>
<evidence type="ECO:0000259" key="3">
    <source>
        <dbReference type="PROSITE" id="PS01180"/>
    </source>
</evidence>
<keyword evidence="5" id="KW-1185">Reference proteome</keyword>
<dbReference type="InterPro" id="IPR035914">
    <property type="entry name" value="Sperma_CUB_dom_sf"/>
</dbReference>
<dbReference type="AlphaFoldDB" id="A0AAV1K947"/>
<keyword evidence="1" id="KW-1015">Disulfide bond</keyword>
<dbReference type="Pfam" id="PF00431">
    <property type="entry name" value="CUB"/>
    <property type="match status" value="1"/>
</dbReference>
<accession>A0AAV1K947</accession>
<evidence type="ECO:0000313" key="4">
    <source>
        <dbReference type="EMBL" id="CAK1579533.1"/>
    </source>
</evidence>
<dbReference type="SUPFAM" id="SSF49854">
    <property type="entry name" value="Spermadhesin, CUB domain"/>
    <property type="match status" value="2"/>
</dbReference>
<dbReference type="PROSITE" id="PS01180">
    <property type="entry name" value="CUB"/>
    <property type="match status" value="1"/>
</dbReference>
<reference evidence="4 5" key="1">
    <citation type="submission" date="2023-11" db="EMBL/GenBank/DDBJ databases">
        <authorList>
            <person name="Hedman E."/>
            <person name="Englund M."/>
            <person name="Stromberg M."/>
            <person name="Nyberg Akerstrom W."/>
            <person name="Nylinder S."/>
            <person name="Jareborg N."/>
            <person name="Kallberg Y."/>
            <person name="Kronander E."/>
        </authorList>
    </citation>
    <scope>NUCLEOTIDE SEQUENCE [LARGE SCALE GENOMIC DNA]</scope>
</reference>
<dbReference type="PANTHER" id="PTHR47537:SF2">
    <property type="entry name" value="CUBILIN"/>
    <property type="match status" value="1"/>
</dbReference>
<sequence>MDCENTDSLDIFLYVDGRLEKMVSFCGNELPKPIMSNGPKLSMVFRGIYSSRTSSGFKISYAFLEDYAVTSGKQLKEFPCAFVYNSSESERGVVMSPNYPGVYPRDTECNYFFYGNQDEKVRLHFTHFDVEGVIP</sequence>
<comment type="caution">
    <text evidence="4">The sequence shown here is derived from an EMBL/GenBank/DDBJ whole genome shotgun (WGS) entry which is preliminary data.</text>
</comment>
<evidence type="ECO:0000256" key="1">
    <source>
        <dbReference type="ARBA" id="ARBA00023157"/>
    </source>
</evidence>
<gene>
    <name evidence="4" type="ORF">PARMNEM_LOCUS1463</name>
</gene>
<dbReference type="CDD" id="cd00041">
    <property type="entry name" value="CUB"/>
    <property type="match status" value="1"/>
</dbReference>
<name>A0AAV1K947_9NEOP</name>
<evidence type="ECO:0000256" key="2">
    <source>
        <dbReference type="PROSITE-ProRule" id="PRU00059"/>
    </source>
</evidence>
<proteinExistence type="predicted"/>
<evidence type="ECO:0000313" key="5">
    <source>
        <dbReference type="Proteomes" id="UP001314205"/>
    </source>
</evidence>
<feature type="domain" description="CUB" evidence="3">
    <location>
        <begin position="80"/>
        <end position="135"/>
    </location>
</feature>
<dbReference type="Gene3D" id="2.60.120.290">
    <property type="entry name" value="Spermadhesin, CUB domain"/>
    <property type="match status" value="2"/>
</dbReference>
<dbReference type="EMBL" id="CAVLGL010000002">
    <property type="protein sequence ID" value="CAK1579533.1"/>
    <property type="molecule type" value="Genomic_DNA"/>
</dbReference>
<dbReference type="PANTHER" id="PTHR47537">
    <property type="entry name" value="CUBILIN"/>
    <property type="match status" value="1"/>
</dbReference>
<comment type="caution">
    <text evidence="2">Lacks conserved residue(s) required for the propagation of feature annotation.</text>
</comment>